<sequence length="66" mass="7462">MTDHTQPTVTITAAHLETALRQWMARIDYDTHKNLECGEDTGQDTYPQEAADVFKQLKRITNGTPS</sequence>
<organism evidence="1 2">
    <name type="scientific">Streptomyces liliifuscus</name>
    <dbReference type="NCBI Taxonomy" id="2797636"/>
    <lineage>
        <taxon>Bacteria</taxon>
        <taxon>Bacillati</taxon>
        <taxon>Actinomycetota</taxon>
        <taxon>Actinomycetes</taxon>
        <taxon>Kitasatosporales</taxon>
        <taxon>Streptomycetaceae</taxon>
        <taxon>Streptomyces</taxon>
    </lineage>
</organism>
<gene>
    <name evidence="1" type="ORF">JEQ17_40865</name>
</gene>
<dbReference type="EMBL" id="CP066831">
    <property type="protein sequence ID" value="QQM45131.1"/>
    <property type="molecule type" value="Genomic_DNA"/>
</dbReference>
<dbReference type="RefSeq" id="WP_200399940.1">
    <property type="nucleotide sequence ID" value="NZ_CP066831.1"/>
</dbReference>
<accession>A0A7T7L2H1</accession>
<name>A0A7T7L2H1_9ACTN</name>
<dbReference type="AlphaFoldDB" id="A0A7T7L2H1"/>
<evidence type="ECO:0000313" key="1">
    <source>
        <dbReference type="EMBL" id="QQM45131.1"/>
    </source>
</evidence>
<dbReference type="Proteomes" id="UP000595636">
    <property type="component" value="Chromosome"/>
</dbReference>
<reference evidence="1 2" key="1">
    <citation type="submission" date="2020-12" db="EMBL/GenBank/DDBJ databases">
        <title>A novel species.</title>
        <authorList>
            <person name="Li K."/>
        </authorList>
    </citation>
    <scope>NUCLEOTIDE SEQUENCE [LARGE SCALE GENOMIC DNA]</scope>
    <source>
        <strain evidence="1 2">ZYC-3</strain>
    </source>
</reference>
<evidence type="ECO:0000313" key="2">
    <source>
        <dbReference type="Proteomes" id="UP000595636"/>
    </source>
</evidence>
<protein>
    <submittedName>
        <fullName evidence="1">Uncharacterized protein</fullName>
    </submittedName>
</protein>
<keyword evidence="2" id="KW-1185">Reference proteome</keyword>
<dbReference type="KEGG" id="slf:JEQ17_40865"/>
<proteinExistence type="predicted"/>